<proteinExistence type="predicted"/>
<evidence type="ECO:0000313" key="2">
    <source>
        <dbReference type="Proteomes" id="UP000053780"/>
    </source>
</evidence>
<dbReference type="VEuPathDB" id="MicrosporidiaDB:NAPIS_ORF02368"/>
<organism evidence="1 2">
    <name type="scientific">Vairimorpha apis BRL 01</name>
    <dbReference type="NCBI Taxonomy" id="1037528"/>
    <lineage>
        <taxon>Eukaryota</taxon>
        <taxon>Fungi</taxon>
        <taxon>Fungi incertae sedis</taxon>
        <taxon>Microsporidia</taxon>
        <taxon>Nosematidae</taxon>
        <taxon>Vairimorpha</taxon>
    </lineage>
</organism>
<sequence length="344" mass="39495">MTNSDDSSQNSYESINLQNSENNILISNLKDNKIKQHDETCTESLEESSINLQNSENNILISNLKDNKIKQHDETCTESLEESSINLQNSENNIFNKQVNKKFKKETLHNVISNDSAKTNLNKDKLSENYSNGIVYIENLKNEESSLTSHSKNKEDLEKAIIKKNEVFDDEKDANYLPTEKNNFNDSKKSKSIFGNFSNEEAKFNKTPNIFDIKPSTNSKKSTKSLFLESTVQNIKQQEINSKDTENEKSLGDCLFKENCSLYKYIDKWEKIGAGTVYIYKKKSLSRLIFVRNGLMNVSLDFYIKDIKPYFKGKGIGFVSNIGNVLLMFSDESIQSKFYDLIKK</sequence>
<dbReference type="OrthoDB" id="10657952at2759"/>
<dbReference type="HOGENOM" id="CLU_806745_0_0_1"/>
<reference evidence="1 2" key="1">
    <citation type="journal article" date="2013" name="BMC Genomics">
        <title>Genome sequencing and comparative genomics of honey bee microsporidia, Nosema apis reveal novel insights into host-parasite interactions.</title>
        <authorList>
            <person name="Chen Yp."/>
            <person name="Pettis J.S."/>
            <person name="Zhao Y."/>
            <person name="Liu X."/>
            <person name="Tallon L.J."/>
            <person name="Sadzewicz L.D."/>
            <person name="Li R."/>
            <person name="Zheng H."/>
            <person name="Huang S."/>
            <person name="Zhang X."/>
            <person name="Hamilton M.C."/>
            <person name="Pernal S.F."/>
            <person name="Melathopoulos A.P."/>
            <person name="Yan X."/>
            <person name="Evans J.D."/>
        </authorList>
    </citation>
    <scope>NUCLEOTIDE SEQUENCE [LARGE SCALE GENOMIC DNA]</scope>
    <source>
        <strain evidence="1 2">BRL 01</strain>
    </source>
</reference>
<dbReference type="EMBL" id="KE647332">
    <property type="protein sequence ID" value="EQB60084.1"/>
    <property type="molecule type" value="Genomic_DNA"/>
</dbReference>
<dbReference type="SUPFAM" id="SSF50729">
    <property type="entry name" value="PH domain-like"/>
    <property type="match status" value="1"/>
</dbReference>
<name>T0L6E4_9MICR</name>
<keyword evidence="2" id="KW-1185">Reference proteome</keyword>
<dbReference type="Proteomes" id="UP000053780">
    <property type="component" value="Unassembled WGS sequence"/>
</dbReference>
<accession>T0L6E4</accession>
<evidence type="ECO:0000313" key="1">
    <source>
        <dbReference type="EMBL" id="EQB60084.1"/>
    </source>
</evidence>
<gene>
    <name evidence="1" type="ORF">NAPIS_ORF02368</name>
</gene>
<protein>
    <recommendedName>
        <fullName evidence="3">RanBD1 domain-containing protein</fullName>
    </recommendedName>
</protein>
<evidence type="ECO:0008006" key="3">
    <source>
        <dbReference type="Google" id="ProtNLM"/>
    </source>
</evidence>
<dbReference type="AlphaFoldDB" id="T0L6E4"/>